<protein>
    <submittedName>
        <fullName evidence="1">Uncharacterized protein</fullName>
    </submittedName>
</protein>
<dbReference type="AlphaFoldDB" id="A0A454CX97"/>
<dbReference type="EMBL" id="AJSR01001377">
    <property type="protein sequence ID" value="EKM31024.1"/>
    <property type="molecule type" value="Genomic_DNA"/>
</dbReference>
<feature type="non-terminal residue" evidence="1">
    <location>
        <position position="1"/>
    </location>
</feature>
<evidence type="ECO:0000313" key="1">
    <source>
        <dbReference type="EMBL" id="EKM31024.1"/>
    </source>
</evidence>
<organism evidence="1 2">
    <name type="scientific">Vibrio harveyi</name>
    <name type="common">Beneckea harveyi</name>
    <dbReference type="NCBI Taxonomy" id="669"/>
    <lineage>
        <taxon>Bacteria</taxon>
        <taxon>Pseudomonadati</taxon>
        <taxon>Pseudomonadota</taxon>
        <taxon>Gammaproteobacteria</taxon>
        <taxon>Vibrionales</taxon>
        <taxon>Vibrionaceae</taxon>
        <taxon>Vibrio</taxon>
    </lineage>
</organism>
<accession>A0A454CX97</accession>
<sequence>RCLGTGKHPSTLAVELDQK</sequence>
<dbReference type="Proteomes" id="UP000008367">
    <property type="component" value="Unassembled WGS sequence"/>
</dbReference>
<comment type="caution">
    <text evidence="1">The sequence shown here is derived from an EMBL/GenBank/DDBJ whole genome shotgun (WGS) entry which is preliminary data.</text>
</comment>
<reference evidence="1 2" key="1">
    <citation type="submission" date="2012-10" db="EMBL/GenBank/DDBJ databases">
        <title>Genome sequence of Vibrio Cholerae HENC-02.</title>
        <authorList>
            <person name="Eppinger M."/>
            <person name="Hasan N.A."/>
            <person name="Sengamalay N."/>
            <person name="Hine E."/>
            <person name="Su Q."/>
            <person name="Daugherty S.C."/>
            <person name="Young S."/>
            <person name="Sadzewicz L."/>
            <person name="Tallon L."/>
            <person name="Cebula T.A."/>
            <person name="Ravel J."/>
            <person name="Colwell R.R."/>
        </authorList>
    </citation>
    <scope>NUCLEOTIDE SEQUENCE [LARGE SCALE GENOMIC DNA]</scope>
    <source>
        <strain evidence="1 2">HENC-02</strain>
    </source>
</reference>
<proteinExistence type="predicted"/>
<name>A0A454CX97_VIBHA</name>
<gene>
    <name evidence="1" type="ORF">VCHENC02_3293B</name>
</gene>
<evidence type="ECO:0000313" key="2">
    <source>
        <dbReference type="Proteomes" id="UP000008367"/>
    </source>
</evidence>